<feature type="domain" description="Transposase IS4-like" evidence="1">
    <location>
        <begin position="17"/>
        <end position="128"/>
    </location>
</feature>
<dbReference type="AlphaFoldDB" id="A0A1T1DHB8"/>
<dbReference type="Pfam" id="PF01609">
    <property type="entry name" value="DDE_Tnp_1"/>
    <property type="match status" value="1"/>
</dbReference>
<name>A0A1T1DHB8_9LEPT</name>
<dbReference type="GO" id="GO:0004803">
    <property type="term" value="F:transposase activity"/>
    <property type="evidence" value="ECO:0007669"/>
    <property type="project" value="InterPro"/>
</dbReference>
<evidence type="ECO:0000313" key="3">
    <source>
        <dbReference type="Proteomes" id="UP000191008"/>
    </source>
</evidence>
<dbReference type="GO" id="GO:0006313">
    <property type="term" value="P:DNA transposition"/>
    <property type="evidence" value="ECO:0007669"/>
    <property type="project" value="InterPro"/>
</dbReference>
<accession>A0A1T1DHB8</accession>
<reference evidence="2 3" key="1">
    <citation type="submission" date="2017-02" db="EMBL/GenBank/DDBJ databases">
        <title>Comparative genomic analysis of Brazilian Leptospira kirschneri strains of different serogroups.</title>
        <authorList>
            <person name="Moreno L.Z."/>
            <person name="Miraglia F."/>
            <person name="Kremer F.S."/>
            <person name="Eslabao M.R."/>
            <person name="Lilenbaum W."/>
            <person name="Dellagostin O.A."/>
            <person name="Moreno A.M."/>
        </authorList>
    </citation>
    <scope>NUCLEOTIDE SEQUENCE [LARGE SCALE GENOMIC DNA]</scope>
    <source>
        <strain evidence="2 3">M110/06</strain>
    </source>
</reference>
<organism evidence="2 3">
    <name type="scientific">Leptospira kirschneri serovar Pomona</name>
    <dbReference type="NCBI Taxonomy" id="561005"/>
    <lineage>
        <taxon>Bacteria</taxon>
        <taxon>Pseudomonadati</taxon>
        <taxon>Spirochaetota</taxon>
        <taxon>Spirochaetia</taxon>
        <taxon>Leptospirales</taxon>
        <taxon>Leptospiraceae</taxon>
        <taxon>Leptospira</taxon>
    </lineage>
</organism>
<dbReference type="PANTHER" id="PTHR30007:SF0">
    <property type="entry name" value="TRANSPOSASE"/>
    <property type="match status" value="1"/>
</dbReference>
<comment type="caution">
    <text evidence="2">The sequence shown here is derived from an EMBL/GenBank/DDBJ whole genome shotgun (WGS) entry which is preliminary data.</text>
</comment>
<gene>
    <name evidence="2" type="ORF">B1J93_18040</name>
</gene>
<dbReference type="Proteomes" id="UP000191008">
    <property type="component" value="Unassembled WGS sequence"/>
</dbReference>
<dbReference type="GO" id="GO:0003677">
    <property type="term" value="F:DNA binding"/>
    <property type="evidence" value="ECO:0007669"/>
    <property type="project" value="InterPro"/>
</dbReference>
<evidence type="ECO:0000259" key="1">
    <source>
        <dbReference type="Pfam" id="PF01609"/>
    </source>
</evidence>
<dbReference type="EMBL" id="MVIT01000077">
    <property type="protein sequence ID" value="OOV40232.1"/>
    <property type="molecule type" value="Genomic_DNA"/>
</dbReference>
<proteinExistence type="predicted"/>
<dbReference type="PANTHER" id="PTHR30007">
    <property type="entry name" value="PHP DOMAIN PROTEIN"/>
    <property type="match status" value="1"/>
</dbReference>
<evidence type="ECO:0000313" key="2">
    <source>
        <dbReference type="EMBL" id="OOV40232.1"/>
    </source>
</evidence>
<dbReference type="InterPro" id="IPR002559">
    <property type="entry name" value="Transposase_11"/>
</dbReference>
<sequence length="145" mass="16992">MRPSSKAPKGELYREDCAKLGVKRHILTDGNEIPLAITLTGANVHDKHNVKDTLNSILIFSGRRKKKPKHLCLDKGHDFKDTEKLIRRRNIRPHIRRRGEKPLIGKYKGKLRRWFVERTNSWHNRFRVILLISIKISTVNSITKR</sequence>
<protein>
    <submittedName>
        <fullName evidence="2">IS5 family transposase</fullName>
    </submittedName>
</protein>